<dbReference type="InterPro" id="IPR013783">
    <property type="entry name" value="Ig-like_fold"/>
</dbReference>
<dbReference type="InterPro" id="IPR036179">
    <property type="entry name" value="Ig-like_dom_sf"/>
</dbReference>
<feature type="compositionally biased region" description="Polar residues" evidence="34">
    <location>
        <begin position="1051"/>
        <end position="1061"/>
    </location>
</feature>
<dbReference type="PROSITE" id="PS50835">
    <property type="entry name" value="IG_LIKE"/>
    <property type="match status" value="2"/>
</dbReference>
<feature type="binding site" evidence="29">
    <location>
        <begin position="785"/>
        <end position="791"/>
    </location>
    <ligand>
        <name>ATP</name>
        <dbReference type="ChEBI" id="CHEBI:30616"/>
    </ligand>
</feature>
<evidence type="ECO:0000256" key="35">
    <source>
        <dbReference type="SAM" id="Phobius"/>
    </source>
</evidence>
<dbReference type="InterPro" id="IPR050122">
    <property type="entry name" value="RTK"/>
</dbReference>
<evidence type="ECO:0000256" key="14">
    <source>
        <dbReference type="ARBA" id="ARBA00022840"/>
    </source>
</evidence>
<evidence type="ECO:0000259" key="38">
    <source>
        <dbReference type="PROSITE" id="PS50835"/>
    </source>
</evidence>
<comment type="catalytic activity">
    <reaction evidence="26">
        <text>L-tyrosyl-[protein] + ATP = O-phospho-L-tyrosyl-[protein] + ADP + H(+)</text>
        <dbReference type="Rhea" id="RHEA:10596"/>
        <dbReference type="Rhea" id="RHEA-COMP:10136"/>
        <dbReference type="Rhea" id="RHEA-COMP:20101"/>
        <dbReference type="ChEBI" id="CHEBI:15378"/>
        <dbReference type="ChEBI" id="CHEBI:30616"/>
        <dbReference type="ChEBI" id="CHEBI:46858"/>
        <dbReference type="ChEBI" id="CHEBI:61978"/>
        <dbReference type="ChEBI" id="CHEBI:456216"/>
        <dbReference type="EC" id="2.7.10.1"/>
    </reaction>
</comment>
<feature type="domain" description="Ig-like" evidence="38">
    <location>
        <begin position="150"/>
        <end position="314"/>
    </location>
</feature>
<dbReference type="GO" id="GO:0002720">
    <property type="term" value="P:positive regulation of cytokine production involved in immune response"/>
    <property type="evidence" value="ECO:0007669"/>
    <property type="project" value="UniProtKB-ARBA"/>
</dbReference>
<evidence type="ECO:0000256" key="17">
    <source>
        <dbReference type="ARBA" id="ARBA00022989"/>
    </source>
</evidence>
<keyword evidence="23 33" id="KW-0393">Immunoglobulin domain</keyword>
<keyword evidence="9 30" id="KW-0479">Metal-binding</keyword>
<evidence type="ECO:0000313" key="40">
    <source>
        <dbReference type="Proteomes" id="UP000276834"/>
    </source>
</evidence>
<dbReference type="GO" id="GO:0006935">
    <property type="term" value="P:chemotaxis"/>
    <property type="evidence" value="ECO:0007669"/>
    <property type="project" value="UniProtKB-ARBA"/>
</dbReference>
<dbReference type="GO" id="GO:0043235">
    <property type="term" value="C:receptor complex"/>
    <property type="evidence" value="ECO:0007669"/>
    <property type="project" value="TreeGrafter"/>
</dbReference>
<evidence type="ECO:0000256" key="26">
    <source>
        <dbReference type="ARBA" id="ARBA00051243"/>
    </source>
</evidence>
<keyword evidence="17 35" id="KW-1133">Transmembrane helix</keyword>
<evidence type="ECO:0000256" key="15">
    <source>
        <dbReference type="ARBA" id="ARBA00022842"/>
    </source>
</evidence>
<keyword evidence="10 36" id="KW-0732">Signal</keyword>
<keyword evidence="12 29" id="KW-0547">Nucleotide-binding</keyword>
<evidence type="ECO:0000256" key="23">
    <source>
        <dbReference type="ARBA" id="ARBA00023319"/>
    </source>
</evidence>
<evidence type="ECO:0000256" key="2">
    <source>
        <dbReference type="ARBA" id="ARBA00011902"/>
    </source>
</evidence>
<dbReference type="GO" id="GO:0004714">
    <property type="term" value="F:transmembrane receptor protein tyrosine kinase activity"/>
    <property type="evidence" value="ECO:0007669"/>
    <property type="project" value="UniProtKB-EC"/>
</dbReference>
<keyword evidence="11" id="KW-0677">Repeat</keyword>
<comment type="similarity">
    <text evidence="33">Belongs to the protein kinase superfamily. Tyr protein kinase family. CSF-1/PDGF receptor subfamily.</text>
</comment>
<evidence type="ECO:0000256" key="31">
    <source>
        <dbReference type="PIRSR" id="PIRSR000615-4"/>
    </source>
</evidence>
<dbReference type="GO" id="GO:0038109">
    <property type="term" value="P:Kit signaling pathway"/>
    <property type="evidence" value="ECO:0007669"/>
    <property type="project" value="InterPro"/>
</dbReference>
<evidence type="ECO:0000256" key="33">
    <source>
        <dbReference type="RuleBase" id="RU000311"/>
    </source>
</evidence>
<evidence type="ECO:0000256" key="24">
    <source>
        <dbReference type="ARBA" id="ARBA00032147"/>
    </source>
</evidence>
<evidence type="ECO:0000256" key="6">
    <source>
        <dbReference type="ARBA" id="ARBA00022553"/>
    </source>
</evidence>
<feature type="binding site" evidence="30">
    <location>
        <position position="910"/>
    </location>
    <ligand>
        <name>Mg(2+)</name>
        <dbReference type="ChEBI" id="CHEBI:18420"/>
    </ligand>
</feature>
<dbReference type="InterPro" id="IPR003598">
    <property type="entry name" value="Ig_sub2"/>
</dbReference>
<evidence type="ECO:0000256" key="21">
    <source>
        <dbReference type="ARBA" id="ARBA00023170"/>
    </source>
</evidence>
<keyword evidence="4" id="KW-0217">Developmental protein</keyword>
<dbReference type="CDD" id="cd00096">
    <property type="entry name" value="Ig"/>
    <property type="match status" value="1"/>
</dbReference>
<evidence type="ECO:0000256" key="18">
    <source>
        <dbReference type="ARBA" id="ARBA00023136"/>
    </source>
</evidence>
<dbReference type="PIRSF" id="PIRSF000615">
    <property type="entry name" value="TyrPK_CSF1-R"/>
    <property type="match status" value="1"/>
</dbReference>
<dbReference type="GO" id="GO:0005886">
    <property type="term" value="C:plasma membrane"/>
    <property type="evidence" value="ECO:0007669"/>
    <property type="project" value="UniProtKB-SubCell"/>
</dbReference>
<feature type="transmembrane region" description="Helical" evidence="35">
    <location>
        <begin position="639"/>
        <end position="662"/>
    </location>
</feature>
<dbReference type="GO" id="GO:0008406">
    <property type="term" value="P:gonad development"/>
    <property type="evidence" value="ECO:0007669"/>
    <property type="project" value="UniProtKB-ARBA"/>
</dbReference>
<dbReference type="OrthoDB" id="6077854at2759"/>
<evidence type="ECO:0000256" key="27">
    <source>
        <dbReference type="ARBA" id="ARBA00078250"/>
    </source>
</evidence>
<dbReference type="InterPro" id="IPR027263">
    <property type="entry name" value="SCGF_receptor"/>
</dbReference>
<dbReference type="GO" id="GO:0038093">
    <property type="term" value="P:Fc receptor signaling pathway"/>
    <property type="evidence" value="ECO:0007669"/>
    <property type="project" value="InterPro"/>
</dbReference>
<dbReference type="Pfam" id="PF00047">
    <property type="entry name" value="ig"/>
    <property type="match status" value="1"/>
</dbReference>
<dbReference type="Gene3D" id="3.30.200.20">
    <property type="entry name" value="Phosphorylase Kinase, domain 1"/>
    <property type="match status" value="1"/>
</dbReference>
<evidence type="ECO:0000256" key="16">
    <source>
        <dbReference type="ARBA" id="ARBA00022843"/>
    </source>
</evidence>
<evidence type="ECO:0000256" key="30">
    <source>
        <dbReference type="PIRSR" id="PIRSR000615-3"/>
    </source>
</evidence>
<evidence type="ECO:0000256" key="3">
    <source>
        <dbReference type="ARBA" id="ARBA00014417"/>
    </source>
</evidence>
<feature type="active site" description="Proton acceptor" evidence="28">
    <location>
        <position position="905"/>
    </location>
</feature>
<dbReference type="SUPFAM" id="SSF56112">
    <property type="entry name" value="Protein kinase-like (PK-like)"/>
    <property type="match status" value="1"/>
</dbReference>
<sequence>MQGAILARELAHTALLLLLLLLSLLPADLQGTCVSENMFIFSSSAGYAERGYYFPASHVLLISLDHCIYSSATTLTDKAYLLFLLSYVVVDEKPRLNDDDYEGYGRLQGEKAEIQKNLPCPFNMSHPLGRQEKKESVVLTDILFCAFFFPGGALSPVESLRVVNKGEELRLTCNEEGPVTWNFQNSDPLAKARSSSEKEWYTKNATVRDVGRYTCRSKGSIVSSYYVFVKDPNVLFLVDSLIYGKEDSDILLVCPLTDPNVTNFTLKKCDGKPLPKNMTFIPNPQKGIVIKNAQRSFKGCYQCLAKHNGVEKISEKIFLNVRPVHKTLPVITLSKSFELLKEGEEFEVTCIITDVDSSVQASWISHKSGIVTSKSRNLGDYGYERKLTLNIRSVGVNDSGEFTCQAENPFGKTNATVTLKALAKGFVRLFATMNTTIDINAGQNGNLTVEYEAYPKPKEEVWMYMNETLQNSSDHDVKFKTVGNNSYTSELHLTRLKGTEGGIYTFFVSNSDASSSVTFNVYVKTKPEILTLDILSNGVLQCVAAGFPAPTIYWYFCPGTEQRCFDSPTISPMDVKIGYTNSSAPSFERILVESTINASMFRSTGTVCCEASSNGDRSSAFFNFAIKEQIRTHTLFTPLLTAFGAAAGLMCIIVMILVYIYLQKPKYEVQWKVVEEINGNNYVYIDPTQLPYDHKWEFPRNRLSFGKTLGAGAFGKVVEATAYGLFKSDAAMTVAVKMLKTSAHLTEREALMSELKVLSYLGNHINIVNLLGACTIGGPTLVITEYCCYGDLLNFLRRKRDSFICPKHEEHADAAVYENLLHQSEPAADVANEYMDMKPGVSYAVPPKADKKRPVKSGSYTDQDVALSMPEDDDLALDVEDLLSFSYQVAKGMSFLASKNCIHRDLAARNILLTHGRITKICDFGLARDIRNDSNYVVKGNARLPVKWMAPESIFNCVYTFESDVWSYGILLWELFSLGSSPYPGIPVDSKFYKMIKEGYRMFSPECAPPEMYDIMKSCWDADPLQRPTFKQIVQMIEQQLSENAPRVYANFSTPPSSQGNAPDHSVRINSVGSSASSTQPLLVREDV</sequence>
<dbReference type="InterPro" id="IPR001824">
    <property type="entry name" value="Tyr_kinase_rcpt_3_CS"/>
</dbReference>
<organism evidence="39 40">
    <name type="scientific">Chloebia gouldiae</name>
    <name type="common">Gouldian finch</name>
    <name type="synonym">Erythrura gouldiae</name>
    <dbReference type="NCBI Taxonomy" id="44316"/>
    <lineage>
        <taxon>Eukaryota</taxon>
        <taxon>Metazoa</taxon>
        <taxon>Chordata</taxon>
        <taxon>Craniata</taxon>
        <taxon>Vertebrata</taxon>
        <taxon>Euteleostomi</taxon>
        <taxon>Archelosauria</taxon>
        <taxon>Archosauria</taxon>
        <taxon>Dinosauria</taxon>
        <taxon>Saurischia</taxon>
        <taxon>Theropoda</taxon>
        <taxon>Coelurosauria</taxon>
        <taxon>Aves</taxon>
        <taxon>Neognathae</taxon>
        <taxon>Neoaves</taxon>
        <taxon>Telluraves</taxon>
        <taxon>Australaves</taxon>
        <taxon>Passeriformes</taxon>
        <taxon>Passeroidea</taxon>
        <taxon>Passeridae</taxon>
        <taxon>Chloebia</taxon>
    </lineage>
</organism>
<comment type="subcellular location">
    <subcellularLocation>
        <location evidence="1">Cell membrane</location>
        <topology evidence="1">Single-pass type I membrane protein</topology>
    </subcellularLocation>
    <subcellularLocation>
        <location evidence="33">Membrane</location>
        <topology evidence="33">Single-pass type I membrane protein</topology>
    </subcellularLocation>
</comment>
<gene>
    <name evidence="39" type="ORF">DV515_00002790</name>
</gene>
<dbReference type="InterPro" id="IPR007110">
    <property type="entry name" value="Ig-like_dom"/>
</dbReference>
<evidence type="ECO:0000256" key="25">
    <source>
        <dbReference type="ARBA" id="ARBA00032530"/>
    </source>
</evidence>
<dbReference type="AlphaFoldDB" id="A0A3L8SXM7"/>
<dbReference type="InterPro" id="IPR020635">
    <property type="entry name" value="Tyr_kinase_cat_dom"/>
</dbReference>
<dbReference type="PROSITE" id="PS00240">
    <property type="entry name" value="RECEPTOR_TYR_KIN_III"/>
    <property type="match status" value="1"/>
</dbReference>
<keyword evidence="40" id="KW-1185">Reference proteome</keyword>
<dbReference type="SUPFAM" id="SSF48726">
    <property type="entry name" value="Immunoglobulin"/>
    <property type="match status" value="4"/>
</dbReference>
<keyword evidence="22" id="KW-0325">Glycoprotein</keyword>
<evidence type="ECO:0000256" key="22">
    <source>
        <dbReference type="ARBA" id="ARBA00023180"/>
    </source>
</evidence>
<dbReference type="InterPro" id="IPR017441">
    <property type="entry name" value="Protein_kinase_ATP_BS"/>
</dbReference>
<dbReference type="EMBL" id="QUSF01000005">
    <property type="protein sequence ID" value="RLW09253.1"/>
    <property type="molecule type" value="Genomic_DNA"/>
</dbReference>
<evidence type="ECO:0000256" key="20">
    <source>
        <dbReference type="ARBA" id="ARBA00023157"/>
    </source>
</evidence>
<feature type="compositionally biased region" description="Polar residues" evidence="34">
    <location>
        <begin position="1068"/>
        <end position="1081"/>
    </location>
</feature>
<dbReference type="Pfam" id="PF07714">
    <property type="entry name" value="PK_Tyr_Ser-Thr"/>
    <property type="match status" value="1"/>
</dbReference>
<keyword evidence="6" id="KW-0597">Phosphoprotein</keyword>
<dbReference type="InterPro" id="IPR003599">
    <property type="entry name" value="Ig_sub"/>
</dbReference>
<dbReference type="Gene3D" id="2.60.40.10">
    <property type="entry name" value="Immunoglobulins"/>
    <property type="match status" value="5"/>
</dbReference>
<dbReference type="EC" id="2.7.10.1" evidence="2"/>
<proteinExistence type="inferred from homology"/>
<evidence type="ECO:0000256" key="32">
    <source>
        <dbReference type="PROSITE-ProRule" id="PRU10141"/>
    </source>
</evidence>
<dbReference type="FunFam" id="2.60.40.10:FF:001913">
    <property type="entry name" value="Mast/stem cell growth factor receptor Kit"/>
    <property type="match status" value="1"/>
</dbReference>
<dbReference type="PROSITE" id="PS00109">
    <property type="entry name" value="PROTEIN_KINASE_TYR"/>
    <property type="match status" value="1"/>
</dbReference>
<evidence type="ECO:0000256" key="7">
    <source>
        <dbReference type="ARBA" id="ARBA00022679"/>
    </source>
</evidence>
<dbReference type="InterPro" id="IPR001245">
    <property type="entry name" value="Ser-Thr/Tyr_kinase_cat_dom"/>
</dbReference>
<feature type="binding site" evidence="29 32">
    <location>
        <position position="737"/>
    </location>
    <ligand>
        <name>ATP</name>
        <dbReference type="ChEBI" id="CHEBI:30616"/>
    </ligand>
</feature>
<evidence type="ECO:0000256" key="10">
    <source>
        <dbReference type="ARBA" id="ARBA00022729"/>
    </source>
</evidence>
<feature type="binding site" evidence="29">
    <location>
        <position position="909"/>
    </location>
    <ligand>
        <name>ATP</name>
        <dbReference type="ChEBI" id="CHEBI:30616"/>
    </ligand>
</feature>
<dbReference type="InterPro" id="IPR013151">
    <property type="entry name" value="Immunoglobulin_dom"/>
</dbReference>
<keyword evidence="18 35" id="KW-0472">Membrane</keyword>
<evidence type="ECO:0000256" key="28">
    <source>
        <dbReference type="PIRSR" id="PIRSR000615-1"/>
    </source>
</evidence>
<feature type="site" description="Important for interaction with phosphotyrosine-binding proteins" evidence="31">
    <location>
        <position position="1049"/>
    </location>
</feature>
<dbReference type="PANTHER" id="PTHR24416:SF46">
    <property type="entry name" value="MAST_STEM CELL GROWTH FACTOR RECEPTOR KIT"/>
    <property type="match status" value="1"/>
</dbReference>
<evidence type="ECO:0000259" key="37">
    <source>
        <dbReference type="PROSITE" id="PS50011"/>
    </source>
</evidence>
<evidence type="ECO:0000256" key="13">
    <source>
        <dbReference type="ARBA" id="ARBA00022777"/>
    </source>
</evidence>
<dbReference type="FunFam" id="3.30.200.20:FF:000025">
    <property type="entry name" value="Platelet-derived growth factor receptor alpha"/>
    <property type="match status" value="1"/>
</dbReference>
<keyword evidence="15 30" id="KW-0460">Magnesium</keyword>
<dbReference type="STRING" id="44316.ENSEGOP00005005649"/>
<feature type="binding site" evidence="29">
    <location>
        <begin position="710"/>
        <end position="717"/>
    </location>
    <ligand>
        <name>ATP</name>
        <dbReference type="ChEBI" id="CHEBI:30616"/>
    </ligand>
</feature>
<name>A0A3L8SXM7_CHLGU</name>
<dbReference type="GO" id="GO:0030335">
    <property type="term" value="P:positive regulation of cell migration"/>
    <property type="evidence" value="ECO:0007669"/>
    <property type="project" value="TreeGrafter"/>
</dbReference>
<dbReference type="InterPro" id="IPR013098">
    <property type="entry name" value="Ig_I-set"/>
</dbReference>
<dbReference type="PANTHER" id="PTHR24416">
    <property type="entry name" value="TYROSINE-PROTEIN KINASE RECEPTOR"/>
    <property type="match status" value="1"/>
</dbReference>
<keyword evidence="8 33" id="KW-0812">Transmembrane</keyword>
<reference evidence="39 40" key="1">
    <citation type="journal article" date="2018" name="Proc. R. Soc. B">
        <title>A non-coding region near Follistatin controls head colour polymorphism in the Gouldian finch.</title>
        <authorList>
            <person name="Toomey M.B."/>
            <person name="Marques C.I."/>
            <person name="Andrade P."/>
            <person name="Araujo P.M."/>
            <person name="Sabatino S."/>
            <person name="Gazda M.A."/>
            <person name="Afonso S."/>
            <person name="Lopes R.J."/>
            <person name="Corbo J.C."/>
            <person name="Carneiro M."/>
        </authorList>
    </citation>
    <scope>NUCLEOTIDE SEQUENCE [LARGE SCALE GENOMIC DNA]</scope>
    <source>
        <strain evidence="39">Red01</strain>
        <tissue evidence="39">Muscle</tissue>
    </source>
</reference>
<keyword evidence="19" id="KW-0829">Tyrosine-protein kinase</keyword>
<feature type="region of interest" description="Disordered" evidence="34">
    <location>
        <begin position="1049"/>
        <end position="1088"/>
    </location>
</feature>
<dbReference type="InterPro" id="IPR008266">
    <property type="entry name" value="Tyr_kinase_AS"/>
</dbReference>
<dbReference type="SMART" id="SM00409">
    <property type="entry name" value="IG"/>
    <property type="match status" value="5"/>
</dbReference>
<dbReference type="PROSITE" id="PS00107">
    <property type="entry name" value="PROTEIN_KINASE_ATP"/>
    <property type="match status" value="1"/>
</dbReference>
<evidence type="ECO:0000313" key="39">
    <source>
        <dbReference type="EMBL" id="RLW09253.1"/>
    </source>
</evidence>
<dbReference type="FunFam" id="2.60.40.10:FF:000469">
    <property type="entry name" value="Mast/stem cell growth factor receptor"/>
    <property type="match status" value="1"/>
</dbReference>
<dbReference type="Proteomes" id="UP000276834">
    <property type="component" value="Unassembled WGS sequence"/>
</dbReference>
<dbReference type="GO" id="GO:0046427">
    <property type="term" value="P:positive regulation of receptor signaling pathway via JAK-STAT"/>
    <property type="evidence" value="ECO:0007669"/>
    <property type="project" value="TreeGrafter"/>
</dbReference>
<dbReference type="GO" id="GO:0019838">
    <property type="term" value="F:growth factor binding"/>
    <property type="evidence" value="ECO:0007669"/>
    <property type="project" value="TreeGrafter"/>
</dbReference>
<dbReference type="GO" id="GO:0030183">
    <property type="term" value="P:B cell differentiation"/>
    <property type="evidence" value="ECO:0007669"/>
    <property type="project" value="TreeGrafter"/>
</dbReference>
<evidence type="ECO:0000256" key="19">
    <source>
        <dbReference type="ARBA" id="ARBA00023137"/>
    </source>
</evidence>
<protein>
    <recommendedName>
        <fullName evidence="3">Mast/stem cell growth factor receptor Kit</fullName>
        <ecNumber evidence="2">2.7.10.1</ecNumber>
    </recommendedName>
    <alternativeName>
        <fullName evidence="25">Proto-oncogene c-Kit</fullName>
    </alternativeName>
    <alternativeName>
        <fullName evidence="24 27">Tyrosine-protein kinase Kit</fullName>
    </alternativeName>
</protein>
<dbReference type="PIRSF" id="PIRSF500951">
    <property type="entry name" value="SCGF_recepter"/>
    <property type="match status" value="1"/>
</dbReference>
<keyword evidence="5" id="KW-1003">Cell membrane</keyword>
<dbReference type="GO" id="GO:0046872">
    <property type="term" value="F:metal ion binding"/>
    <property type="evidence" value="ECO:0007669"/>
    <property type="project" value="UniProtKB-KW"/>
</dbReference>
<dbReference type="FunFam" id="1.10.510.10:FF:000177">
    <property type="entry name" value="Mast/stem cell growth factor receptor"/>
    <property type="match status" value="1"/>
</dbReference>
<keyword evidence="7" id="KW-0808">Transferase</keyword>
<keyword evidence="21 33" id="KW-0675">Receptor</keyword>
<dbReference type="CDD" id="cd05860">
    <property type="entry name" value="IgI_4_SCFR"/>
    <property type="match status" value="1"/>
</dbReference>
<dbReference type="CDD" id="cd05104">
    <property type="entry name" value="PTKc_Kit"/>
    <property type="match status" value="1"/>
</dbReference>
<dbReference type="GO" id="GO:0005524">
    <property type="term" value="F:ATP binding"/>
    <property type="evidence" value="ECO:0007669"/>
    <property type="project" value="UniProtKB-UniRule"/>
</dbReference>
<dbReference type="InterPro" id="IPR011009">
    <property type="entry name" value="Kinase-like_dom_sf"/>
</dbReference>
<dbReference type="InterPro" id="IPR000719">
    <property type="entry name" value="Prot_kinase_dom"/>
</dbReference>
<comment type="caution">
    <text evidence="39">The sequence shown here is derived from an EMBL/GenBank/DDBJ whole genome shotgun (WGS) entry which is preliminary data.</text>
</comment>
<dbReference type="Gene3D" id="1.10.510.10">
    <property type="entry name" value="Transferase(Phosphotransferase) domain 1"/>
    <property type="match status" value="1"/>
</dbReference>
<evidence type="ECO:0000256" key="12">
    <source>
        <dbReference type="ARBA" id="ARBA00022741"/>
    </source>
</evidence>
<keyword evidence="14 29" id="KW-0067">ATP-binding</keyword>
<feature type="binding site" evidence="30">
    <location>
        <position position="682"/>
    </location>
    <ligand>
        <name>Mg(2+)</name>
        <dbReference type="ChEBI" id="CHEBI:18420"/>
    </ligand>
</feature>
<dbReference type="GO" id="GO:0016477">
    <property type="term" value="P:cell migration"/>
    <property type="evidence" value="ECO:0007669"/>
    <property type="project" value="UniProtKB-ARBA"/>
</dbReference>
<evidence type="ECO:0000256" key="34">
    <source>
        <dbReference type="SAM" id="MobiDB-lite"/>
    </source>
</evidence>
<dbReference type="PROSITE" id="PS50011">
    <property type="entry name" value="PROTEIN_KINASE_DOM"/>
    <property type="match status" value="1"/>
</dbReference>
<feature type="domain" description="Ig-like" evidence="38">
    <location>
        <begin position="329"/>
        <end position="418"/>
    </location>
</feature>
<evidence type="ECO:0000256" key="1">
    <source>
        <dbReference type="ARBA" id="ARBA00004251"/>
    </source>
</evidence>
<evidence type="ECO:0000256" key="4">
    <source>
        <dbReference type="ARBA" id="ARBA00022473"/>
    </source>
</evidence>
<dbReference type="FunFam" id="2.60.40.10:FF:000429">
    <property type="entry name" value="Mast/stem cell growth factor receptor"/>
    <property type="match status" value="1"/>
</dbReference>
<evidence type="ECO:0000256" key="11">
    <source>
        <dbReference type="ARBA" id="ARBA00022737"/>
    </source>
</evidence>
<evidence type="ECO:0000256" key="9">
    <source>
        <dbReference type="ARBA" id="ARBA00022723"/>
    </source>
</evidence>
<evidence type="ECO:0000256" key="8">
    <source>
        <dbReference type="ARBA" id="ARBA00022692"/>
    </source>
</evidence>
<dbReference type="FunFam" id="2.60.40.10:FF:000422">
    <property type="entry name" value="Mast/stem cell growth factor receptor"/>
    <property type="match status" value="1"/>
</dbReference>
<dbReference type="SMART" id="SM00408">
    <property type="entry name" value="IGc2"/>
    <property type="match status" value="3"/>
</dbReference>
<evidence type="ECO:0000256" key="36">
    <source>
        <dbReference type="SAM" id="SignalP"/>
    </source>
</evidence>
<keyword evidence="13" id="KW-0418">Kinase</keyword>
<dbReference type="GO" id="GO:0002244">
    <property type="term" value="P:hematopoietic progenitor cell differentiation"/>
    <property type="evidence" value="ECO:0007669"/>
    <property type="project" value="TreeGrafter"/>
</dbReference>
<dbReference type="Pfam" id="PF07679">
    <property type="entry name" value="I-set"/>
    <property type="match status" value="1"/>
</dbReference>
<accession>A0A3L8SXM7</accession>
<keyword evidence="20" id="KW-1015">Disulfide bond</keyword>
<dbReference type="GO" id="GO:0070662">
    <property type="term" value="P:mast cell proliferation"/>
    <property type="evidence" value="ECO:0007669"/>
    <property type="project" value="UniProtKB-ARBA"/>
</dbReference>
<dbReference type="SMART" id="SM00219">
    <property type="entry name" value="TyrKc"/>
    <property type="match status" value="1"/>
</dbReference>
<keyword evidence="16" id="KW-0832">Ubl conjugation</keyword>
<feature type="signal peptide" evidence="36">
    <location>
        <begin position="1"/>
        <end position="31"/>
    </location>
</feature>
<evidence type="ECO:0000256" key="29">
    <source>
        <dbReference type="PIRSR" id="PIRSR000615-2"/>
    </source>
</evidence>
<dbReference type="GO" id="GO:0019955">
    <property type="term" value="F:cytokine binding"/>
    <property type="evidence" value="ECO:0007669"/>
    <property type="project" value="InterPro"/>
</dbReference>
<evidence type="ECO:0000256" key="5">
    <source>
        <dbReference type="ARBA" id="ARBA00022475"/>
    </source>
</evidence>
<feature type="domain" description="Protein kinase" evidence="37">
    <location>
        <begin position="703"/>
        <end position="1041"/>
    </location>
</feature>
<feature type="binding site" evidence="30">
    <location>
        <position position="923"/>
    </location>
    <ligand>
        <name>Mg(2+)</name>
        <dbReference type="ChEBI" id="CHEBI:18420"/>
    </ligand>
</feature>
<feature type="chain" id="PRO_5018119807" description="Mast/stem cell growth factor receptor Kit" evidence="36">
    <location>
        <begin position="32"/>
        <end position="1088"/>
    </location>
</feature>